<dbReference type="RefSeq" id="WP_253569068.1">
    <property type="nucleotide sequence ID" value="NZ_JAMZEK010000005.1"/>
</dbReference>
<keyword evidence="4" id="KW-1185">Reference proteome</keyword>
<evidence type="ECO:0000313" key="4">
    <source>
        <dbReference type="Proteomes" id="UP001204615"/>
    </source>
</evidence>
<reference evidence="3 4" key="1">
    <citation type="submission" date="2022-06" db="EMBL/GenBank/DDBJ databases">
        <title>Dyella sp. Sa strain:Sa Genome sequencing.</title>
        <authorList>
            <person name="Park S."/>
        </authorList>
    </citation>
    <scope>NUCLEOTIDE SEQUENCE [LARGE SCALE GENOMIC DNA]</scope>
    <source>
        <strain evidence="3 4">Sa</strain>
    </source>
</reference>
<dbReference type="EMBL" id="JAMZEK010000005">
    <property type="protein sequence ID" value="MCP1376262.1"/>
    <property type="molecule type" value="Genomic_DNA"/>
</dbReference>
<name>A0ABT1FJC7_9GAMM</name>
<dbReference type="InterPro" id="IPR008984">
    <property type="entry name" value="SMAD_FHA_dom_sf"/>
</dbReference>
<proteinExistence type="predicted"/>
<dbReference type="PANTHER" id="PTHR23308">
    <property type="entry name" value="NUCLEAR INHIBITOR OF PROTEIN PHOSPHATASE-1"/>
    <property type="match status" value="1"/>
</dbReference>
<dbReference type="PROSITE" id="PS50006">
    <property type="entry name" value="FHA_DOMAIN"/>
    <property type="match status" value="1"/>
</dbReference>
<dbReference type="InterPro" id="IPR000253">
    <property type="entry name" value="FHA_dom"/>
</dbReference>
<sequence length="169" mass="18548">MNGPAPTHGRLSGTQGTRLFTAEELREYAVAFSPPVEERASVAQPVLAGRGPGFDKLRFPLRTGKQTIGRRSDNDIVLDDPSVSASHAWLINQQGHYVIMNTLSTNGVFVNGRRVHEAILRHGDRIRLGQAEFVFLTRERGVGRFGRTAWIAGVALLLAGIGALAWWLH</sequence>
<gene>
    <name evidence="3" type="ORF">NC595_19615</name>
</gene>
<accession>A0ABT1FJC7</accession>
<dbReference type="SUPFAM" id="SSF49879">
    <property type="entry name" value="SMAD/FHA domain"/>
    <property type="match status" value="1"/>
</dbReference>
<dbReference type="CDD" id="cd00060">
    <property type="entry name" value="FHA"/>
    <property type="match status" value="1"/>
</dbReference>
<dbReference type="InterPro" id="IPR050923">
    <property type="entry name" value="Cell_Proc_Reg/RNA_Proc"/>
</dbReference>
<keyword evidence="1" id="KW-1133">Transmembrane helix</keyword>
<comment type="caution">
    <text evidence="3">The sequence shown here is derived from an EMBL/GenBank/DDBJ whole genome shotgun (WGS) entry which is preliminary data.</text>
</comment>
<organism evidence="3 4">
    <name type="scientific">Dyella lutea</name>
    <dbReference type="NCBI Taxonomy" id="2950441"/>
    <lineage>
        <taxon>Bacteria</taxon>
        <taxon>Pseudomonadati</taxon>
        <taxon>Pseudomonadota</taxon>
        <taxon>Gammaproteobacteria</taxon>
        <taxon>Lysobacterales</taxon>
        <taxon>Rhodanobacteraceae</taxon>
        <taxon>Dyella</taxon>
    </lineage>
</organism>
<feature type="transmembrane region" description="Helical" evidence="1">
    <location>
        <begin position="148"/>
        <end position="168"/>
    </location>
</feature>
<keyword evidence="1" id="KW-0812">Transmembrane</keyword>
<dbReference type="Gene3D" id="2.60.200.20">
    <property type="match status" value="1"/>
</dbReference>
<dbReference type="SMART" id="SM00240">
    <property type="entry name" value="FHA"/>
    <property type="match status" value="1"/>
</dbReference>
<evidence type="ECO:0000259" key="2">
    <source>
        <dbReference type="PROSITE" id="PS50006"/>
    </source>
</evidence>
<dbReference type="Pfam" id="PF00498">
    <property type="entry name" value="FHA"/>
    <property type="match status" value="1"/>
</dbReference>
<evidence type="ECO:0000313" key="3">
    <source>
        <dbReference type="EMBL" id="MCP1376262.1"/>
    </source>
</evidence>
<dbReference type="Proteomes" id="UP001204615">
    <property type="component" value="Unassembled WGS sequence"/>
</dbReference>
<keyword evidence="1" id="KW-0472">Membrane</keyword>
<evidence type="ECO:0000256" key="1">
    <source>
        <dbReference type="SAM" id="Phobius"/>
    </source>
</evidence>
<protein>
    <submittedName>
        <fullName evidence="3">FHA domain-containing protein</fullName>
    </submittedName>
</protein>
<feature type="domain" description="FHA" evidence="2">
    <location>
        <begin position="66"/>
        <end position="115"/>
    </location>
</feature>